<dbReference type="Proteomes" id="UP000239415">
    <property type="component" value="Unassembled WGS sequence"/>
</dbReference>
<dbReference type="InterPro" id="IPR003593">
    <property type="entry name" value="AAA+_ATPase"/>
</dbReference>
<comment type="caution">
    <text evidence="6">The sequence shown here is derived from an EMBL/GenBank/DDBJ whole genome shotgun (WGS) entry which is preliminary data.</text>
</comment>
<dbReference type="GO" id="GO:0005524">
    <property type="term" value="F:ATP binding"/>
    <property type="evidence" value="ECO:0007669"/>
    <property type="project" value="UniProtKB-KW"/>
</dbReference>
<dbReference type="GO" id="GO:0016887">
    <property type="term" value="F:ATP hydrolysis activity"/>
    <property type="evidence" value="ECO:0007669"/>
    <property type="project" value="InterPro"/>
</dbReference>
<dbReference type="CDD" id="cd03219">
    <property type="entry name" value="ABC_Mj1267_LivG_branched"/>
    <property type="match status" value="1"/>
</dbReference>
<dbReference type="PROSITE" id="PS50893">
    <property type="entry name" value="ABC_TRANSPORTER_2"/>
    <property type="match status" value="1"/>
</dbReference>
<feature type="region of interest" description="Disordered" evidence="4">
    <location>
        <begin position="247"/>
        <end position="273"/>
    </location>
</feature>
<dbReference type="SMART" id="SM00382">
    <property type="entry name" value="AAA"/>
    <property type="match status" value="1"/>
</dbReference>
<dbReference type="RefSeq" id="WP_106330519.1">
    <property type="nucleotide sequence ID" value="NZ_BOMO01000168.1"/>
</dbReference>
<evidence type="ECO:0000256" key="4">
    <source>
        <dbReference type="SAM" id="MobiDB-lite"/>
    </source>
</evidence>
<dbReference type="Pfam" id="PF12399">
    <property type="entry name" value="BCA_ABC_TP_C"/>
    <property type="match status" value="1"/>
</dbReference>
<name>A0A2T0JQ99_9ACTN</name>
<evidence type="ECO:0000313" key="6">
    <source>
        <dbReference type="EMBL" id="PRX09801.1"/>
    </source>
</evidence>
<evidence type="ECO:0000256" key="2">
    <source>
        <dbReference type="ARBA" id="ARBA00022741"/>
    </source>
</evidence>
<dbReference type="InterPro" id="IPR027417">
    <property type="entry name" value="P-loop_NTPase"/>
</dbReference>
<sequence length="273" mass="28873">MKLTVDNVSRAFGGVYAVRDVSLTVPSGELRAIIGPNGAGKSTLFALIGGQLAADHGTVALDGQPVERLPAHRRARHGIGVVFQAARTFPGLTALENVMVGAHATTRAGFLTAALRLPRHHREERLIRERALTCLDRTGLADWAHRPAEELPLGQQRALQLARALCGRPRLLLLDEPASGLRAAEREHLATLITGLRAEGLTILLVEHDVAFVMRLADRVTVLDLGRVIAEGTPAEVRADPRVIAAYLGPSTEPPTPAPAPASAPAPAEGAGP</sequence>
<dbReference type="Gene3D" id="3.40.50.300">
    <property type="entry name" value="P-loop containing nucleotide triphosphate hydrolases"/>
    <property type="match status" value="1"/>
</dbReference>
<dbReference type="GO" id="GO:0005886">
    <property type="term" value="C:plasma membrane"/>
    <property type="evidence" value="ECO:0007669"/>
    <property type="project" value="TreeGrafter"/>
</dbReference>
<evidence type="ECO:0000256" key="3">
    <source>
        <dbReference type="ARBA" id="ARBA00022840"/>
    </source>
</evidence>
<dbReference type="FunFam" id="3.40.50.300:FF:000421">
    <property type="entry name" value="Branched-chain amino acid ABC transporter ATP-binding protein"/>
    <property type="match status" value="1"/>
</dbReference>
<reference evidence="6 7" key="1">
    <citation type="submission" date="2018-03" db="EMBL/GenBank/DDBJ databases">
        <title>Genomic Encyclopedia of Archaeal and Bacterial Type Strains, Phase II (KMG-II): from individual species to whole genera.</title>
        <authorList>
            <person name="Goeker M."/>
        </authorList>
    </citation>
    <scope>NUCLEOTIDE SEQUENCE [LARGE SCALE GENOMIC DNA]</scope>
    <source>
        <strain evidence="6 7">DSM 43146</strain>
    </source>
</reference>
<gene>
    <name evidence="6" type="ORF">CLV67_13579</name>
</gene>
<keyword evidence="3 6" id="KW-0067">ATP-binding</keyword>
<evidence type="ECO:0000313" key="7">
    <source>
        <dbReference type="Proteomes" id="UP000239415"/>
    </source>
</evidence>
<dbReference type="PANTHER" id="PTHR45772">
    <property type="entry name" value="CONSERVED COMPONENT OF ABC TRANSPORTER FOR NATURAL AMINO ACIDS-RELATED"/>
    <property type="match status" value="1"/>
</dbReference>
<feature type="compositionally biased region" description="Pro residues" evidence="4">
    <location>
        <begin position="252"/>
        <end position="264"/>
    </location>
</feature>
<dbReference type="EMBL" id="PVMZ01000035">
    <property type="protein sequence ID" value="PRX09801.1"/>
    <property type="molecule type" value="Genomic_DNA"/>
</dbReference>
<proteinExistence type="predicted"/>
<keyword evidence="2" id="KW-0547">Nucleotide-binding</keyword>
<keyword evidence="7" id="KW-1185">Reference proteome</keyword>
<dbReference type="AlphaFoldDB" id="A0A2T0JQ99"/>
<dbReference type="PANTHER" id="PTHR45772:SF9">
    <property type="entry name" value="CONSERVED COMPONENT OF ABC TRANSPORTER FOR NATURAL AMINO ACIDS"/>
    <property type="match status" value="1"/>
</dbReference>
<accession>A0A2T0JQ99</accession>
<dbReference type="Pfam" id="PF00005">
    <property type="entry name" value="ABC_tran"/>
    <property type="match status" value="1"/>
</dbReference>
<feature type="domain" description="ABC transporter" evidence="5">
    <location>
        <begin position="3"/>
        <end position="250"/>
    </location>
</feature>
<dbReference type="SUPFAM" id="SSF52540">
    <property type="entry name" value="P-loop containing nucleoside triphosphate hydrolases"/>
    <property type="match status" value="1"/>
</dbReference>
<keyword evidence="1" id="KW-0813">Transport</keyword>
<dbReference type="InterPro" id="IPR003439">
    <property type="entry name" value="ABC_transporter-like_ATP-bd"/>
</dbReference>
<organism evidence="6 7">
    <name type="scientific">Actinoplanes italicus</name>
    <dbReference type="NCBI Taxonomy" id="113567"/>
    <lineage>
        <taxon>Bacteria</taxon>
        <taxon>Bacillati</taxon>
        <taxon>Actinomycetota</taxon>
        <taxon>Actinomycetes</taxon>
        <taxon>Micromonosporales</taxon>
        <taxon>Micromonosporaceae</taxon>
        <taxon>Actinoplanes</taxon>
    </lineage>
</organism>
<dbReference type="InterPro" id="IPR051120">
    <property type="entry name" value="ABC_AA/LPS_Transport"/>
</dbReference>
<dbReference type="OrthoDB" id="9805514at2"/>
<evidence type="ECO:0000259" key="5">
    <source>
        <dbReference type="PROSITE" id="PS50893"/>
    </source>
</evidence>
<protein>
    <submittedName>
        <fullName evidence="6">Amino acid/amide ABC transporter ATP-binding protein 1 (HAAT family)</fullName>
    </submittedName>
</protein>
<evidence type="ECO:0000256" key="1">
    <source>
        <dbReference type="ARBA" id="ARBA00022448"/>
    </source>
</evidence>
<dbReference type="InterPro" id="IPR032823">
    <property type="entry name" value="BCA_ABC_TP_C"/>
</dbReference>